<dbReference type="AlphaFoldDB" id="A0A1I1ZGW8"/>
<keyword evidence="6" id="KW-1185">Reference proteome</keyword>
<dbReference type="PANTHER" id="PTHR46796:SF15">
    <property type="entry name" value="BLL1074 PROTEIN"/>
    <property type="match status" value="1"/>
</dbReference>
<name>A0A1I1ZGW8_9ACTN</name>
<dbReference type="PANTHER" id="PTHR46796">
    <property type="entry name" value="HTH-TYPE TRANSCRIPTIONAL ACTIVATOR RHAS-RELATED"/>
    <property type="match status" value="1"/>
</dbReference>
<evidence type="ECO:0000259" key="4">
    <source>
        <dbReference type="PROSITE" id="PS01124"/>
    </source>
</evidence>
<organism evidence="5 6">
    <name type="scientific">Actinacidiphila alni</name>
    <dbReference type="NCBI Taxonomy" id="380248"/>
    <lineage>
        <taxon>Bacteria</taxon>
        <taxon>Bacillati</taxon>
        <taxon>Actinomycetota</taxon>
        <taxon>Actinomycetes</taxon>
        <taxon>Kitasatosporales</taxon>
        <taxon>Streptomycetaceae</taxon>
        <taxon>Actinacidiphila</taxon>
    </lineage>
</organism>
<dbReference type="STRING" id="380248.SAMN05216251_102410"/>
<evidence type="ECO:0000256" key="1">
    <source>
        <dbReference type="ARBA" id="ARBA00023015"/>
    </source>
</evidence>
<accession>A0A1I1ZGW8</accession>
<keyword evidence="2 5" id="KW-0238">DNA-binding</keyword>
<feature type="domain" description="HTH araC/xylS-type" evidence="4">
    <location>
        <begin position="188"/>
        <end position="286"/>
    </location>
</feature>
<dbReference type="InterPro" id="IPR050204">
    <property type="entry name" value="AraC_XylS_family_regulators"/>
</dbReference>
<evidence type="ECO:0000313" key="6">
    <source>
        <dbReference type="Proteomes" id="UP000199323"/>
    </source>
</evidence>
<dbReference type="PROSITE" id="PS01124">
    <property type="entry name" value="HTH_ARAC_FAMILY_2"/>
    <property type="match status" value="1"/>
</dbReference>
<dbReference type="Gene3D" id="1.10.10.60">
    <property type="entry name" value="Homeodomain-like"/>
    <property type="match status" value="1"/>
</dbReference>
<proteinExistence type="predicted"/>
<dbReference type="GO" id="GO:0043565">
    <property type="term" value="F:sequence-specific DNA binding"/>
    <property type="evidence" value="ECO:0007669"/>
    <property type="project" value="InterPro"/>
</dbReference>
<keyword evidence="1" id="KW-0805">Transcription regulation</keyword>
<dbReference type="SMART" id="SM00342">
    <property type="entry name" value="HTH_ARAC"/>
    <property type="match status" value="1"/>
</dbReference>
<evidence type="ECO:0000256" key="2">
    <source>
        <dbReference type="ARBA" id="ARBA00023125"/>
    </source>
</evidence>
<reference evidence="5 6" key="1">
    <citation type="submission" date="2016-10" db="EMBL/GenBank/DDBJ databases">
        <authorList>
            <person name="de Groot N.N."/>
        </authorList>
    </citation>
    <scope>NUCLEOTIDE SEQUENCE [LARGE SCALE GENOMIC DNA]</scope>
    <source>
        <strain evidence="5 6">CGMCC 4.3510</strain>
    </source>
</reference>
<dbReference type="Proteomes" id="UP000199323">
    <property type="component" value="Unassembled WGS sequence"/>
</dbReference>
<dbReference type="GO" id="GO:0003700">
    <property type="term" value="F:DNA-binding transcription factor activity"/>
    <property type="evidence" value="ECO:0007669"/>
    <property type="project" value="InterPro"/>
</dbReference>
<gene>
    <name evidence="5" type="ORF">SAMN05216251_102410</name>
</gene>
<evidence type="ECO:0000256" key="3">
    <source>
        <dbReference type="ARBA" id="ARBA00023163"/>
    </source>
</evidence>
<protein>
    <submittedName>
        <fullName evidence="5">AraC-type DNA-binding protein</fullName>
    </submittedName>
</protein>
<dbReference type="Pfam" id="PF12833">
    <property type="entry name" value="HTH_18"/>
    <property type="match status" value="1"/>
</dbReference>
<evidence type="ECO:0000313" key="5">
    <source>
        <dbReference type="EMBL" id="SFE29570.1"/>
    </source>
</evidence>
<dbReference type="InterPro" id="IPR018060">
    <property type="entry name" value="HTH_AraC"/>
</dbReference>
<sequence>MTGFRVPGGLGGGPADKRVDTASDGLLGGLAGGLRAVPHPAVTLLLTFGDSLPVVDDGTGPRRYGSLVAGPGFGAGGAVRAWGADLACVQIRLSPLVARAVLGVSPAELGGAMVTLDEVWGPAAARVRERLGAATTWEDRFAVVDAVLAAGTDTRTDAWKGAPTDARTAALADARTAARSAPRGVDPEVARAWHRIRTARGLVRVDGLAAEVGWSRKRLWSRFQDQLGVAPKRAARLVRFDHAVHRLVAGDGPARVAAETGYADQSHLHREVMTFTGLTPAAAAAEPFLTIDDVAWPRRPLPLRSSR</sequence>
<dbReference type="EMBL" id="FONG01000002">
    <property type="protein sequence ID" value="SFE29570.1"/>
    <property type="molecule type" value="Genomic_DNA"/>
</dbReference>
<keyword evidence="3" id="KW-0804">Transcription</keyword>